<organism evidence="1 2">
    <name type="scientific">Xanthomonas vesicatoria</name>
    <dbReference type="NCBI Taxonomy" id="56460"/>
    <lineage>
        <taxon>Bacteria</taxon>
        <taxon>Pseudomonadati</taxon>
        <taxon>Pseudomonadota</taxon>
        <taxon>Gammaproteobacteria</taxon>
        <taxon>Lysobacterales</taxon>
        <taxon>Lysobacteraceae</taxon>
        <taxon>Xanthomonas</taxon>
    </lineage>
</organism>
<evidence type="ECO:0000313" key="2">
    <source>
        <dbReference type="Proteomes" id="UP000030969"/>
    </source>
</evidence>
<reference evidence="1 2" key="1">
    <citation type="submission" date="2014-11" db="EMBL/GenBank/DDBJ databases">
        <title>Draft Genome Sequences of Xanthomonas vesicatoria Strains from the Balkan Peninsula.</title>
        <authorList>
            <person name="Vancheva T."/>
            <person name="Lefeuvre P."/>
            <person name="Bogatzevska N."/>
            <person name="Moncheva P."/>
            <person name="Koebnik R."/>
        </authorList>
    </citation>
    <scope>NUCLEOTIDE SEQUENCE [LARGE SCALE GENOMIC DNA]</scope>
    <source>
        <strain evidence="1 2">53M</strain>
    </source>
</reference>
<dbReference type="EMBL" id="JSYJ01000001">
    <property type="protein sequence ID" value="KHM98680.1"/>
    <property type="molecule type" value="Genomic_DNA"/>
</dbReference>
<evidence type="ECO:0000313" key="1">
    <source>
        <dbReference type="EMBL" id="KHM98680.1"/>
    </source>
</evidence>
<sequence>MDNFLAVDEELADEASGKLAVGFVLGILDRQQYVQAVNSAMYCSLDVHTGKIRIPATGEAFDKAAFDVTVIKTGAYTEPRTIFEERVMEPVIGFFGSLLKKPEWIELLQSPTALDDM</sequence>
<proteinExistence type="predicted"/>
<gene>
    <name evidence="1" type="ORF">OR61_00260</name>
</gene>
<comment type="caution">
    <text evidence="1">The sequence shown here is derived from an EMBL/GenBank/DDBJ whole genome shotgun (WGS) entry which is preliminary data.</text>
</comment>
<dbReference type="AlphaFoldDB" id="A0AAJ0J2N3"/>
<name>A0AAJ0J2N3_9XANT</name>
<accession>A0AAJ0J2N3</accession>
<protein>
    <submittedName>
        <fullName evidence="1">Uncharacterized protein</fullName>
    </submittedName>
</protein>
<dbReference type="Proteomes" id="UP000030969">
    <property type="component" value="Unassembled WGS sequence"/>
</dbReference>